<dbReference type="GO" id="GO:0009279">
    <property type="term" value="C:cell outer membrane"/>
    <property type="evidence" value="ECO:0007669"/>
    <property type="project" value="UniProtKB-SubCell"/>
</dbReference>
<reference evidence="8" key="1">
    <citation type="submission" date="2015-02" db="EMBL/GenBank/DDBJ databases">
        <authorList>
            <person name="Chooi Y.-H."/>
        </authorList>
    </citation>
    <scope>NUCLEOTIDE SEQUENCE [LARGE SCALE GENOMIC DNA]</scope>
    <source>
        <strain evidence="8">strain Y</strain>
    </source>
</reference>
<keyword evidence="3" id="KW-0472">Membrane</keyword>
<organism evidence="7 8">
    <name type="scientific">Candidatus Filomicrobium marinum</name>
    <dbReference type="NCBI Taxonomy" id="1608628"/>
    <lineage>
        <taxon>Bacteria</taxon>
        <taxon>Pseudomonadati</taxon>
        <taxon>Pseudomonadota</taxon>
        <taxon>Alphaproteobacteria</taxon>
        <taxon>Hyphomicrobiales</taxon>
        <taxon>Hyphomicrobiaceae</taxon>
        <taxon>Filomicrobium</taxon>
    </lineage>
</organism>
<dbReference type="PANTHER" id="PTHR34001">
    <property type="entry name" value="BLL7405 PROTEIN"/>
    <property type="match status" value="1"/>
</dbReference>
<comment type="similarity">
    <text evidence="5">Belongs to the Omp25/RopB family.</text>
</comment>
<dbReference type="Gene3D" id="2.40.160.20">
    <property type="match status" value="1"/>
</dbReference>
<dbReference type="OrthoDB" id="9815357at2"/>
<gene>
    <name evidence="7" type="ORF">YBN1229_v1_1546</name>
</gene>
<evidence type="ECO:0000256" key="5">
    <source>
        <dbReference type="ARBA" id="ARBA00038306"/>
    </source>
</evidence>
<dbReference type="KEGG" id="fil:BN1229_v1_1544"/>
<dbReference type="AlphaFoldDB" id="A0A0D6JDQ3"/>
<keyword evidence="8" id="KW-1185">Reference proteome</keyword>
<dbReference type="SUPFAM" id="SSF56925">
    <property type="entry name" value="OMPA-like"/>
    <property type="match status" value="1"/>
</dbReference>
<protein>
    <recommendedName>
        <fullName evidence="6">Outer membrane protein beta-barrel domain-containing protein</fullName>
    </recommendedName>
</protein>
<sequence length="281" mass="29261">MHYGNHRRAPSGYKLSSWEYSVSCVPGVFAVSVLRQFWIANAAFILGTLVLSANATAQEPDWTKPYIGGQLGYSWDNIDVSSNPPGAFSNLGDFGGAIGGIQGGGNFIQQGGLVLGLVTDFNWLDGSAHASTSQSAMAIVDVCGDGCLEETTVESQTAVGLDLEWKASVRGKVGVLAAPNVLLYATGGIAFARLEANASQSTTVTTISPSQTTTSAGSDNAILTGFVLGAGAEVLVTPAIGVFAQVLHYEFETESLDLLGSTVNVDLDETVAMFGVSFYLN</sequence>
<dbReference type="EMBL" id="LN829119">
    <property type="protein sequence ID" value="CPR18075.1"/>
    <property type="molecule type" value="Genomic_DNA"/>
</dbReference>
<feature type="domain" description="Outer membrane protein beta-barrel" evidence="6">
    <location>
        <begin position="45"/>
        <end position="267"/>
    </location>
</feature>
<evidence type="ECO:0000256" key="2">
    <source>
        <dbReference type="ARBA" id="ARBA00022729"/>
    </source>
</evidence>
<dbReference type="InterPro" id="IPR011250">
    <property type="entry name" value="OMP/PagP_B-barrel"/>
</dbReference>
<evidence type="ECO:0000313" key="8">
    <source>
        <dbReference type="Proteomes" id="UP000033187"/>
    </source>
</evidence>
<dbReference type="PANTHER" id="PTHR34001:SF3">
    <property type="entry name" value="BLL7405 PROTEIN"/>
    <property type="match status" value="1"/>
</dbReference>
<accession>A0A0D6JDQ3</accession>
<proteinExistence type="inferred from homology"/>
<name>A0A0D6JDQ3_9HYPH</name>
<evidence type="ECO:0000256" key="1">
    <source>
        <dbReference type="ARBA" id="ARBA00004442"/>
    </source>
</evidence>
<dbReference type="Proteomes" id="UP000033187">
    <property type="component" value="Chromosome 1"/>
</dbReference>
<evidence type="ECO:0000256" key="4">
    <source>
        <dbReference type="ARBA" id="ARBA00023237"/>
    </source>
</evidence>
<comment type="subcellular location">
    <subcellularLocation>
        <location evidence="1">Cell outer membrane</location>
    </subcellularLocation>
</comment>
<evidence type="ECO:0000313" key="7">
    <source>
        <dbReference type="EMBL" id="CPR18075.1"/>
    </source>
</evidence>
<evidence type="ECO:0000256" key="3">
    <source>
        <dbReference type="ARBA" id="ARBA00023136"/>
    </source>
</evidence>
<keyword evidence="4" id="KW-0998">Cell outer membrane</keyword>
<evidence type="ECO:0000259" key="6">
    <source>
        <dbReference type="Pfam" id="PF13505"/>
    </source>
</evidence>
<dbReference type="InterPro" id="IPR051692">
    <property type="entry name" value="OMP-like"/>
</dbReference>
<dbReference type="InterPro" id="IPR027385">
    <property type="entry name" value="Beta-barrel_OMP"/>
</dbReference>
<dbReference type="KEGG" id="fiy:BN1229_v1_1546"/>
<dbReference type="Pfam" id="PF13505">
    <property type="entry name" value="OMP_b-brl"/>
    <property type="match status" value="1"/>
</dbReference>
<keyword evidence="2" id="KW-0732">Signal</keyword>